<sequence length="217" mass="24734">MFEFYDVKYKDVLDLPKLEIKQEEITTFIGASGSGKTTILRMLNKLISPTQGRIIFNGTDLRQINSVAHRRTVSMLSQSPAIFDGSIRDNLNVGLRFQERELARDKDLNHILEQVKLNKPLEASANTLSGGEKQRLALGRILLLNSKVYLLDEPSSALDDETEEMIIQMLTEHVKREKKTIVMVTHSKAIAEKYSDTIIEISKGRCLTWRCNDERNN</sequence>
<evidence type="ECO:0000256" key="1">
    <source>
        <dbReference type="ARBA" id="ARBA00022448"/>
    </source>
</evidence>
<keyword evidence="6" id="KW-1185">Reference proteome</keyword>
<dbReference type="PROSITE" id="PS50893">
    <property type="entry name" value="ABC_TRANSPORTER_2"/>
    <property type="match status" value="1"/>
</dbReference>
<organism evidence="5 6">
    <name type="scientific">Desulfosporosinus acididurans</name>
    <dbReference type="NCBI Taxonomy" id="476652"/>
    <lineage>
        <taxon>Bacteria</taxon>
        <taxon>Bacillati</taxon>
        <taxon>Bacillota</taxon>
        <taxon>Clostridia</taxon>
        <taxon>Eubacteriales</taxon>
        <taxon>Desulfitobacteriaceae</taxon>
        <taxon>Desulfosporosinus</taxon>
    </lineage>
</organism>
<dbReference type="PATRIC" id="fig|476652.3.peg.4745"/>
<dbReference type="CDD" id="cd03228">
    <property type="entry name" value="ABCC_MRP_Like"/>
    <property type="match status" value="1"/>
</dbReference>
<dbReference type="EMBL" id="LDZY01000040">
    <property type="protein sequence ID" value="KLU63632.1"/>
    <property type="molecule type" value="Genomic_DNA"/>
</dbReference>
<dbReference type="AlphaFoldDB" id="A0A0J1FJN0"/>
<dbReference type="Proteomes" id="UP000036356">
    <property type="component" value="Unassembled WGS sequence"/>
</dbReference>
<dbReference type="RefSeq" id="WP_047812196.1">
    <property type="nucleotide sequence ID" value="NZ_LDZY01000040.1"/>
</dbReference>
<keyword evidence="2" id="KW-0547">Nucleotide-binding</keyword>
<dbReference type="InterPro" id="IPR003439">
    <property type="entry name" value="ABC_transporter-like_ATP-bd"/>
</dbReference>
<evidence type="ECO:0000313" key="6">
    <source>
        <dbReference type="Proteomes" id="UP000036356"/>
    </source>
</evidence>
<feature type="domain" description="ABC transporter" evidence="4">
    <location>
        <begin position="2"/>
        <end position="217"/>
    </location>
</feature>
<dbReference type="SUPFAM" id="SSF52540">
    <property type="entry name" value="P-loop containing nucleoside triphosphate hydrolases"/>
    <property type="match status" value="1"/>
</dbReference>
<gene>
    <name evidence="5" type="primary">cysA_3</name>
    <name evidence="5" type="ORF">DEAC_c44650</name>
</gene>
<dbReference type="GO" id="GO:0016887">
    <property type="term" value="F:ATP hydrolysis activity"/>
    <property type="evidence" value="ECO:0007669"/>
    <property type="project" value="InterPro"/>
</dbReference>
<dbReference type="GO" id="GO:0005524">
    <property type="term" value="F:ATP binding"/>
    <property type="evidence" value="ECO:0007669"/>
    <property type="project" value="UniProtKB-KW"/>
</dbReference>
<evidence type="ECO:0000313" key="5">
    <source>
        <dbReference type="EMBL" id="KLU63632.1"/>
    </source>
</evidence>
<reference evidence="5 6" key="1">
    <citation type="submission" date="2015-06" db="EMBL/GenBank/DDBJ databases">
        <title>Draft genome of the moderately acidophilic sulfate reducer Candidatus Desulfosporosinus acididurans strain M1.</title>
        <authorList>
            <person name="Poehlein A."/>
            <person name="Petzsch P."/>
            <person name="Johnson B.D."/>
            <person name="Schloemann M."/>
            <person name="Daniel R."/>
            <person name="Muehling M."/>
        </authorList>
    </citation>
    <scope>NUCLEOTIDE SEQUENCE [LARGE SCALE GENOMIC DNA]</scope>
    <source>
        <strain evidence="5 6">M1</strain>
    </source>
</reference>
<dbReference type="PROSITE" id="PS00211">
    <property type="entry name" value="ABC_TRANSPORTER_1"/>
    <property type="match status" value="1"/>
</dbReference>
<dbReference type="InterPro" id="IPR027417">
    <property type="entry name" value="P-loop_NTPase"/>
</dbReference>
<protein>
    <submittedName>
        <fullName evidence="5">Sulfate/thiosulfate import ATP-binding protein CysA</fullName>
        <ecNumber evidence="5">3.6.3.25</ecNumber>
    </submittedName>
</protein>
<evidence type="ECO:0000259" key="4">
    <source>
        <dbReference type="PROSITE" id="PS50893"/>
    </source>
</evidence>
<keyword evidence="3 5" id="KW-0067">ATP-binding</keyword>
<evidence type="ECO:0000256" key="2">
    <source>
        <dbReference type="ARBA" id="ARBA00022741"/>
    </source>
</evidence>
<proteinExistence type="predicted"/>
<comment type="caution">
    <text evidence="5">The sequence shown here is derived from an EMBL/GenBank/DDBJ whole genome shotgun (WGS) entry which is preliminary data.</text>
</comment>
<dbReference type="EC" id="3.6.3.25" evidence="5"/>
<dbReference type="Pfam" id="PF00005">
    <property type="entry name" value="ABC_tran"/>
    <property type="match status" value="1"/>
</dbReference>
<name>A0A0J1FJN0_9FIRM</name>
<dbReference type="InterPro" id="IPR003593">
    <property type="entry name" value="AAA+_ATPase"/>
</dbReference>
<dbReference type="PANTHER" id="PTHR43423">
    <property type="entry name" value="ABC TRANSPORTER I FAMILY MEMBER 17"/>
    <property type="match status" value="1"/>
</dbReference>
<dbReference type="Gene3D" id="3.40.50.300">
    <property type="entry name" value="P-loop containing nucleotide triphosphate hydrolases"/>
    <property type="match status" value="1"/>
</dbReference>
<keyword evidence="5" id="KW-0378">Hydrolase</keyword>
<keyword evidence="1" id="KW-0813">Transport</keyword>
<dbReference type="InterPro" id="IPR017871">
    <property type="entry name" value="ABC_transporter-like_CS"/>
</dbReference>
<dbReference type="STRING" id="476652.DEAC_c44650"/>
<accession>A0A0J1FJN0</accession>
<dbReference type="PANTHER" id="PTHR43423:SF1">
    <property type="entry name" value="ABC TRANSPORTER I FAMILY MEMBER 17"/>
    <property type="match status" value="1"/>
</dbReference>
<evidence type="ECO:0000256" key="3">
    <source>
        <dbReference type="ARBA" id="ARBA00022840"/>
    </source>
</evidence>
<dbReference type="SMART" id="SM00382">
    <property type="entry name" value="AAA"/>
    <property type="match status" value="1"/>
</dbReference>